<evidence type="ECO:0000313" key="5">
    <source>
        <dbReference type="Proteomes" id="UP000657006"/>
    </source>
</evidence>
<dbReference type="PRINTS" id="PR00080">
    <property type="entry name" value="SDRFAMILY"/>
</dbReference>
<dbReference type="SUPFAM" id="SSF51735">
    <property type="entry name" value="NAD(P)-binding Rossmann-fold domains"/>
    <property type="match status" value="1"/>
</dbReference>
<dbReference type="GO" id="GO:0016491">
    <property type="term" value="F:oxidoreductase activity"/>
    <property type="evidence" value="ECO:0007669"/>
    <property type="project" value="UniProtKB-KW"/>
</dbReference>
<dbReference type="Gene3D" id="3.40.50.720">
    <property type="entry name" value="NAD(P)-binding Rossmann-like Domain"/>
    <property type="match status" value="1"/>
</dbReference>
<keyword evidence="3" id="KW-0443">Lipid metabolism</keyword>
<dbReference type="CDD" id="cd05233">
    <property type="entry name" value="SDR_c"/>
    <property type="match status" value="1"/>
</dbReference>
<keyword evidence="5" id="KW-1185">Reference proteome</keyword>
<dbReference type="InterPro" id="IPR036291">
    <property type="entry name" value="NAD(P)-bd_dom_sf"/>
</dbReference>
<dbReference type="PANTHER" id="PTHR42879:SF6">
    <property type="entry name" value="NADPH-DEPENDENT REDUCTASE BACG"/>
    <property type="match status" value="1"/>
</dbReference>
<comment type="caution">
    <text evidence="4">The sequence shown here is derived from an EMBL/GenBank/DDBJ whole genome shotgun (WGS) entry which is preliminary data.</text>
</comment>
<dbReference type="RefSeq" id="WP_249289159.1">
    <property type="nucleotide sequence ID" value="NZ_JACRSQ010000001.1"/>
</dbReference>
<sequence>MQWKELEGKKALVTGSTQGIGRALALALASCGARVTVHGASSREKAMAVAEEITAAGGEASCAIADLRRLDCAATLFQQTGPVDILILNASVQYRREWACISQEEFEAQMQVNVHATLQLMQAYVPGMKQKGWGRILTIGSVQQYRPHEQMLIYAASKEAQMSMIKNLAKQLAPSGITVNSVAPGVIDTPRNREVLADEQYRKAVLAKIPCGYIGAAEDLAGAVLLLCSEGGRYITGIDLLVDGGMHL</sequence>
<dbReference type="Proteomes" id="UP000657006">
    <property type="component" value="Unassembled WGS sequence"/>
</dbReference>
<reference evidence="4" key="1">
    <citation type="submission" date="2020-08" db="EMBL/GenBank/DDBJ databases">
        <title>Genome public.</title>
        <authorList>
            <person name="Liu C."/>
            <person name="Sun Q."/>
        </authorList>
    </citation>
    <scope>NUCLEOTIDE SEQUENCE</scope>
    <source>
        <strain evidence="4">NSJ-32</strain>
    </source>
</reference>
<keyword evidence="3" id="KW-0753">Steroid metabolism</keyword>
<comment type="similarity">
    <text evidence="1">Belongs to the short-chain dehydrogenases/reductases (SDR) family.</text>
</comment>
<dbReference type="Pfam" id="PF13561">
    <property type="entry name" value="adh_short_C2"/>
    <property type="match status" value="1"/>
</dbReference>
<dbReference type="InterPro" id="IPR002347">
    <property type="entry name" value="SDR_fam"/>
</dbReference>
<evidence type="ECO:0000256" key="2">
    <source>
        <dbReference type="ARBA" id="ARBA00023002"/>
    </source>
</evidence>
<protein>
    <submittedName>
        <fullName evidence="4">SDR family oxidoreductase</fullName>
    </submittedName>
</protein>
<dbReference type="AlphaFoldDB" id="A0A926DNB9"/>
<dbReference type="FunFam" id="3.40.50.720:FF:000084">
    <property type="entry name" value="Short-chain dehydrogenase reductase"/>
    <property type="match status" value="1"/>
</dbReference>
<evidence type="ECO:0000313" key="4">
    <source>
        <dbReference type="EMBL" id="MBC8542140.1"/>
    </source>
</evidence>
<evidence type="ECO:0000256" key="1">
    <source>
        <dbReference type="ARBA" id="ARBA00006484"/>
    </source>
</evidence>
<proteinExistence type="inferred from homology"/>
<dbReference type="InterPro" id="IPR050259">
    <property type="entry name" value="SDR"/>
</dbReference>
<keyword evidence="2" id="KW-0560">Oxidoreductase</keyword>
<dbReference type="PANTHER" id="PTHR42879">
    <property type="entry name" value="3-OXOACYL-(ACYL-CARRIER-PROTEIN) REDUCTASE"/>
    <property type="match status" value="1"/>
</dbReference>
<evidence type="ECO:0000256" key="3">
    <source>
        <dbReference type="ARBA" id="ARBA00023221"/>
    </source>
</evidence>
<accession>A0A926DNB9</accession>
<organism evidence="4 5">
    <name type="scientific">Bianquea renquensis</name>
    <dbReference type="NCBI Taxonomy" id="2763661"/>
    <lineage>
        <taxon>Bacteria</taxon>
        <taxon>Bacillati</taxon>
        <taxon>Bacillota</taxon>
        <taxon>Clostridia</taxon>
        <taxon>Eubacteriales</taxon>
        <taxon>Bianqueaceae</taxon>
        <taxon>Bianquea</taxon>
    </lineage>
</organism>
<dbReference type="EMBL" id="JACRSQ010000001">
    <property type="protein sequence ID" value="MBC8542140.1"/>
    <property type="molecule type" value="Genomic_DNA"/>
</dbReference>
<dbReference type="PRINTS" id="PR00081">
    <property type="entry name" value="GDHRDH"/>
</dbReference>
<name>A0A926DNB9_9FIRM</name>
<gene>
    <name evidence="4" type="ORF">H8730_01065</name>
</gene>
<dbReference type="GO" id="GO:0008206">
    <property type="term" value="P:bile acid metabolic process"/>
    <property type="evidence" value="ECO:0007669"/>
    <property type="project" value="UniProtKB-ARBA"/>
</dbReference>